<dbReference type="InterPro" id="IPR044929">
    <property type="entry name" value="DNA/RNA_non-sp_Endonuclease_sf"/>
</dbReference>
<dbReference type="CDD" id="cd00091">
    <property type="entry name" value="NUC"/>
    <property type="match status" value="1"/>
</dbReference>
<name>A0A494W0I0_9SPHI</name>
<dbReference type="InterPro" id="IPR044925">
    <property type="entry name" value="His-Me_finger_sf"/>
</dbReference>
<protein>
    <submittedName>
        <fullName evidence="5">DNA/RNA non-specific endonuclease</fullName>
    </submittedName>
</protein>
<feature type="domain" description="ENPP1-3/EXOG-like endonuclease/phosphodiesterase" evidence="3">
    <location>
        <begin position="206"/>
        <end position="415"/>
    </location>
</feature>
<dbReference type="EMBL" id="CP032869">
    <property type="protein sequence ID" value="AYL99290.1"/>
    <property type="molecule type" value="Genomic_DNA"/>
</dbReference>
<dbReference type="KEGG" id="muh:HYN43_002515"/>
<dbReference type="Proteomes" id="UP000270046">
    <property type="component" value="Chromosome"/>
</dbReference>
<sequence>MIRTFLLLSVLTLSAWHKPQTDELREDFGKGSKTAYAPGAVTFSSGTWYLADALTDKNAVRIRNNGRLSMTFDFNGEARTLEVSYAAYGTDENSGFQVWYSTDQGKSYRQTGTLRSTQGSTKRSTTFSTNIKGPVRFELRKVSGGKNRILISKFAINAHAQTSAQASSSTLPLKGNYNYDNSNLLLGNPSHANTDLNTPDNYLIDRSYYISSYNKSRGCPNWVSWHIGKNDFGSADRQNDFRADATLPAGWYHVDDTDYKNSGFDKGHNCPSADRTSTTAANSATFLMDNMMPQAPNNNQKTWEHLEAYCRDQVKAGMEVYVIAGSYGSGGYGRNGYFKTIAGGKVTVPSNIWKVVVIIPEGDHDLQRINTKTRVIAVNTPNDNIITPNWMNYTCTVRDIEKATGYDLLSALPKPVQDVVETVKFKGGN</sequence>
<feature type="binding site" evidence="2">
    <location>
        <position position="299"/>
    </location>
    <ligand>
        <name>Mg(2+)</name>
        <dbReference type="ChEBI" id="CHEBI:18420"/>
        <note>catalytic</note>
    </ligand>
</feature>
<dbReference type="GO" id="GO:0003676">
    <property type="term" value="F:nucleic acid binding"/>
    <property type="evidence" value="ECO:0007669"/>
    <property type="project" value="InterPro"/>
</dbReference>
<evidence type="ECO:0000259" key="3">
    <source>
        <dbReference type="SMART" id="SM00477"/>
    </source>
</evidence>
<dbReference type="GO" id="GO:0046872">
    <property type="term" value="F:metal ion binding"/>
    <property type="evidence" value="ECO:0007669"/>
    <property type="project" value="UniProtKB-KW"/>
</dbReference>
<evidence type="ECO:0000313" key="5">
    <source>
        <dbReference type="EMBL" id="AYL99290.1"/>
    </source>
</evidence>
<dbReference type="InterPro" id="IPR040255">
    <property type="entry name" value="Non-specific_endonuclease"/>
</dbReference>
<keyword evidence="5" id="KW-0540">Nuclease</keyword>
<keyword evidence="5" id="KW-0378">Hydrolase</keyword>
<dbReference type="InterPro" id="IPR001604">
    <property type="entry name" value="Endo_G_ENPP1-like_dom"/>
</dbReference>
<dbReference type="Pfam" id="PF01223">
    <property type="entry name" value="Endonuclease_NS"/>
    <property type="match status" value="1"/>
</dbReference>
<evidence type="ECO:0000256" key="2">
    <source>
        <dbReference type="PIRSR" id="PIRSR640255-2"/>
    </source>
</evidence>
<reference evidence="5 6" key="1">
    <citation type="submission" date="2018-10" db="EMBL/GenBank/DDBJ databases">
        <title>Genome sequencing of Mucilaginibacter sp. HYN0043.</title>
        <authorList>
            <person name="Kim M."/>
            <person name="Yi H."/>
        </authorList>
    </citation>
    <scope>NUCLEOTIDE SEQUENCE [LARGE SCALE GENOMIC DNA]</scope>
    <source>
        <strain evidence="5 6">HYN0043</strain>
    </source>
</reference>
<accession>A0A494W0I0</accession>
<dbReference type="PANTHER" id="PTHR13966">
    <property type="entry name" value="ENDONUCLEASE RELATED"/>
    <property type="match status" value="1"/>
</dbReference>
<evidence type="ECO:0000259" key="4">
    <source>
        <dbReference type="SMART" id="SM00892"/>
    </source>
</evidence>
<gene>
    <name evidence="5" type="ORF">HYN43_002515</name>
</gene>
<dbReference type="SMART" id="SM00477">
    <property type="entry name" value="NUC"/>
    <property type="match status" value="1"/>
</dbReference>
<dbReference type="GO" id="GO:0016787">
    <property type="term" value="F:hydrolase activity"/>
    <property type="evidence" value="ECO:0007669"/>
    <property type="project" value="InterPro"/>
</dbReference>
<evidence type="ECO:0000313" key="6">
    <source>
        <dbReference type="Proteomes" id="UP000270046"/>
    </source>
</evidence>
<keyword evidence="5" id="KW-0255">Endonuclease</keyword>
<dbReference type="OrthoDB" id="9811262at2"/>
<proteinExistence type="predicted"/>
<dbReference type="SMART" id="SM00892">
    <property type="entry name" value="Endonuclease_NS"/>
    <property type="match status" value="1"/>
</dbReference>
<dbReference type="SUPFAM" id="SSF54060">
    <property type="entry name" value="His-Me finger endonucleases"/>
    <property type="match status" value="1"/>
</dbReference>
<dbReference type="InterPro" id="IPR020821">
    <property type="entry name" value="ENPP1-3/EXOG-like_nuc-like"/>
</dbReference>
<keyword evidence="2" id="KW-0479">Metal-binding</keyword>
<dbReference type="PANTHER" id="PTHR13966:SF5">
    <property type="entry name" value="ENDONUCLEASE G, MITOCHONDRIAL"/>
    <property type="match status" value="1"/>
</dbReference>
<dbReference type="Gene3D" id="3.40.570.10">
    <property type="entry name" value="Extracellular Endonuclease, subunit A"/>
    <property type="match status" value="1"/>
</dbReference>
<dbReference type="AlphaFoldDB" id="A0A494W0I0"/>
<evidence type="ECO:0000256" key="1">
    <source>
        <dbReference type="PIRSR" id="PIRSR640255-1"/>
    </source>
</evidence>
<dbReference type="GO" id="GO:0004519">
    <property type="term" value="F:endonuclease activity"/>
    <property type="evidence" value="ECO:0007669"/>
    <property type="project" value="UniProtKB-KW"/>
</dbReference>
<organism evidence="5 6">
    <name type="scientific">Mucilaginibacter celer</name>
    <dbReference type="NCBI Taxonomy" id="2305508"/>
    <lineage>
        <taxon>Bacteria</taxon>
        <taxon>Pseudomonadati</taxon>
        <taxon>Bacteroidota</taxon>
        <taxon>Sphingobacteriia</taxon>
        <taxon>Sphingobacteriales</taxon>
        <taxon>Sphingobacteriaceae</taxon>
        <taxon>Mucilaginibacter</taxon>
    </lineage>
</organism>
<keyword evidence="6" id="KW-1185">Reference proteome</keyword>
<feature type="active site" description="Proton acceptor" evidence="1">
    <location>
        <position position="268"/>
    </location>
</feature>
<feature type="domain" description="DNA/RNA non-specific endonuclease/pyrophosphatase/phosphodiesterase" evidence="4">
    <location>
        <begin position="205"/>
        <end position="415"/>
    </location>
</feature>